<feature type="transmembrane region" description="Helical" evidence="7">
    <location>
        <begin position="268"/>
        <end position="286"/>
    </location>
</feature>
<evidence type="ECO:0000256" key="2">
    <source>
        <dbReference type="ARBA" id="ARBA00007400"/>
    </source>
</evidence>
<feature type="transmembrane region" description="Helical" evidence="7">
    <location>
        <begin position="114"/>
        <end position="138"/>
    </location>
</feature>
<keyword evidence="3" id="KW-1003">Cell membrane</keyword>
<feature type="transmembrane region" description="Helical" evidence="7">
    <location>
        <begin position="12"/>
        <end position="39"/>
    </location>
</feature>
<evidence type="ECO:0000256" key="4">
    <source>
        <dbReference type="ARBA" id="ARBA00022692"/>
    </source>
</evidence>
<dbReference type="PANTHER" id="PTHR40074">
    <property type="entry name" value="O-ACETYLTRANSFERASE WECH"/>
    <property type="match status" value="1"/>
</dbReference>
<dbReference type="EMBL" id="FNOP01000016">
    <property type="protein sequence ID" value="SDX19811.1"/>
    <property type="molecule type" value="Genomic_DNA"/>
</dbReference>
<evidence type="ECO:0000256" key="6">
    <source>
        <dbReference type="ARBA" id="ARBA00023136"/>
    </source>
</evidence>
<protein>
    <submittedName>
        <fullName evidence="9">Surface polysaccharide O-acyltransferase, integral membrane enzyme</fullName>
    </submittedName>
</protein>
<keyword evidence="9" id="KW-0808">Transferase</keyword>
<name>A0A1H2ZRC9_ACIFE</name>
<evidence type="ECO:0000256" key="5">
    <source>
        <dbReference type="ARBA" id="ARBA00022989"/>
    </source>
</evidence>
<dbReference type="GO" id="GO:0009246">
    <property type="term" value="P:enterobacterial common antigen biosynthetic process"/>
    <property type="evidence" value="ECO:0007669"/>
    <property type="project" value="TreeGrafter"/>
</dbReference>
<evidence type="ECO:0000313" key="9">
    <source>
        <dbReference type="EMBL" id="SDX19811.1"/>
    </source>
</evidence>
<comment type="caution">
    <text evidence="9">The sequence shown here is derived from an EMBL/GenBank/DDBJ whole genome shotgun (WGS) entry which is preliminary data.</text>
</comment>
<evidence type="ECO:0000256" key="1">
    <source>
        <dbReference type="ARBA" id="ARBA00004651"/>
    </source>
</evidence>
<feature type="domain" description="Acyltransferase 3" evidence="8">
    <location>
        <begin position="8"/>
        <end position="344"/>
    </location>
</feature>
<keyword evidence="4 7" id="KW-0812">Transmembrane</keyword>
<comment type="subcellular location">
    <subcellularLocation>
        <location evidence="1">Cell membrane</location>
        <topology evidence="1">Multi-pass membrane protein</topology>
    </subcellularLocation>
</comment>
<dbReference type="Pfam" id="PF01757">
    <property type="entry name" value="Acyl_transf_3"/>
    <property type="match status" value="1"/>
</dbReference>
<evidence type="ECO:0000256" key="3">
    <source>
        <dbReference type="ARBA" id="ARBA00022475"/>
    </source>
</evidence>
<feature type="transmembrane region" description="Helical" evidence="7">
    <location>
        <begin position="199"/>
        <end position="218"/>
    </location>
</feature>
<dbReference type="GO" id="GO:0016413">
    <property type="term" value="F:O-acetyltransferase activity"/>
    <property type="evidence" value="ECO:0007669"/>
    <property type="project" value="TreeGrafter"/>
</dbReference>
<accession>A0A1H2ZRC9</accession>
<keyword evidence="6 7" id="KW-0472">Membrane</keyword>
<dbReference type="AlphaFoldDB" id="A0A1H2ZRC9"/>
<feature type="transmembrane region" description="Helical" evidence="7">
    <location>
        <begin position="159"/>
        <end position="179"/>
    </location>
</feature>
<feature type="transmembrane region" description="Helical" evidence="7">
    <location>
        <begin position="45"/>
        <end position="63"/>
    </location>
</feature>
<organism evidence="9 10">
    <name type="scientific">Acidaminococcus fermentans</name>
    <dbReference type="NCBI Taxonomy" id="905"/>
    <lineage>
        <taxon>Bacteria</taxon>
        <taxon>Bacillati</taxon>
        <taxon>Bacillota</taxon>
        <taxon>Negativicutes</taxon>
        <taxon>Acidaminococcales</taxon>
        <taxon>Acidaminococcaceae</taxon>
        <taxon>Acidaminococcus</taxon>
    </lineage>
</organism>
<evidence type="ECO:0000313" key="10">
    <source>
        <dbReference type="Proteomes" id="UP000182379"/>
    </source>
</evidence>
<keyword evidence="5 7" id="KW-1133">Transmembrane helix</keyword>
<feature type="transmembrane region" description="Helical" evidence="7">
    <location>
        <begin position="84"/>
        <end position="102"/>
    </location>
</feature>
<keyword evidence="9" id="KW-0012">Acyltransferase</keyword>
<evidence type="ECO:0000256" key="7">
    <source>
        <dbReference type="SAM" id="Phobius"/>
    </source>
</evidence>
<reference evidence="9 10" key="1">
    <citation type="submission" date="2016-10" db="EMBL/GenBank/DDBJ databases">
        <authorList>
            <person name="Varghese N."/>
            <person name="Submissions S."/>
        </authorList>
    </citation>
    <scope>NUCLEOTIDE SEQUENCE [LARGE SCALE GENOMIC DNA]</scope>
    <source>
        <strain evidence="9 10">WCC6</strain>
    </source>
</reference>
<dbReference type="PANTHER" id="PTHR40074:SF2">
    <property type="entry name" value="O-ACETYLTRANSFERASE WECH"/>
    <property type="match status" value="1"/>
</dbReference>
<gene>
    <name evidence="9" type="ORF">SAMN05216495_11611</name>
</gene>
<feature type="transmembrane region" description="Helical" evidence="7">
    <location>
        <begin position="230"/>
        <end position="248"/>
    </location>
</feature>
<evidence type="ECO:0000259" key="8">
    <source>
        <dbReference type="Pfam" id="PF01757"/>
    </source>
</evidence>
<sequence>MKQRNLVFDNLRGICMLGVIAIHVGSMAVSDAVASPFLVLITNILSRYSVPAFFFISGYGLFYSKPLEEPLHYGSFLKKRMKSIGRPYLLASLFYLCYYALLNRDPNVLDPSNILFSLFFGTAQYHIYFLVILIWFYLLFPLWRSLMGAMEKIGLKVALPLLFVAQVLLFEGNFHFWTYPDWIASSPALLNLCNYRLNYFPFFYLFIFMLGGVIARHYEGFKKLITRHKALLMAFFAASAGFNTWLFYRWTFKWQMPYENTVNYLQQLSLPGLVYTIASVLFFSMVIQSGRYPLKGALKEMSDRSFPIYLIHPIFIDQLEYVLNRTAGIQQVPMEAFYIAVLLLSWGCAELWHRFRASKA</sequence>
<dbReference type="GO" id="GO:0005886">
    <property type="term" value="C:plasma membrane"/>
    <property type="evidence" value="ECO:0007669"/>
    <property type="project" value="UniProtKB-SubCell"/>
</dbReference>
<dbReference type="Proteomes" id="UP000182379">
    <property type="component" value="Unassembled WGS sequence"/>
</dbReference>
<proteinExistence type="inferred from homology"/>
<dbReference type="InterPro" id="IPR002656">
    <property type="entry name" value="Acyl_transf_3_dom"/>
</dbReference>
<dbReference type="RefSeq" id="WP_074707672.1">
    <property type="nucleotide sequence ID" value="NZ_CALAKB010000011.1"/>
</dbReference>
<comment type="similarity">
    <text evidence="2">Belongs to the acyltransferase 3 family.</text>
</comment>